<evidence type="ECO:0000313" key="2">
    <source>
        <dbReference type="EMBL" id="CEK54826.1"/>
    </source>
</evidence>
<dbReference type="InterPro" id="IPR001697">
    <property type="entry name" value="Pyr_Knase"/>
</dbReference>
<proteinExistence type="predicted"/>
<accession>A0A0B6YGB3</accession>
<evidence type="ECO:0000259" key="1">
    <source>
        <dbReference type="Pfam" id="PF02887"/>
    </source>
</evidence>
<reference evidence="2" key="1">
    <citation type="submission" date="2014-12" db="EMBL/GenBank/DDBJ databases">
        <title>Insight into the proteome of Arion vulgaris.</title>
        <authorList>
            <person name="Aradska J."/>
            <person name="Bulat T."/>
            <person name="Smidak R."/>
            <person name="Sarate P."/>
            <person name="Gangsoo J."/>
            <person name="Sialana F."/>
            <person name="Bilban M."/>
            <person name="Lubec G."/>
        </authorList>
    </citation>
    <scope>NUCLEOTIDE SEQUENCE</scope>
    <source>
        <tissue evidence="2">Skin</tissue>
    </source>
</reference>
<dbReference type="SUPFAM" id="SSF52935">
    <property type="entry name" value="PK C-terminal domain-like"/>
    <property type="match status" value="1"/>
</dbReference>
<dbReference type="InterPro" id="IPR015795">
    <property type="entry name" value="Pyrv_Knase_C"/>
</dbReference>
<protein>
    <recommendedName>
        <fullName evidence="1">Pyruvate kinase C-terminal domain-containing protein</fullName>
    </recommendedName>
</protein>
<feature type="domain" description="Pyruvate kinase C-terminal" evidence="1">
    <location>
        <begin position="1"/>
        <end position="67"/>
    </location>
</feature>
<dbReference type="GO" id="GO:0004743">
    <property type="term" value="F:pyruvate kinase activity"/>
    <property type="evidence" value="ECO:0007669"/>
    <property type="project" value="InterPro"/>
</dbReference>
<dbReference type="GO" id="GO:0000287">
    <property type="term" value="F:magnesium ion binding"/>
    <property type="evidence" value="ECO:0007669"/>
    <property type="project" value="InterPro"/>
</dbReference>
<dbReference type="AlphaFoldDB" id="A0A0B6YGB3"/>
<dbReference type="InterPro" id="IPR036918">
    <property type="entry name" value="Pyrv_Knase_C_sf"/>
</dbReference>
<name>A0A0B6YGB3_9EUPU</name>
<dbReference type="PANTHER" id="PTHR11817">
    <property type="entry name" value="PYRUVATE KINASE"/>
    <property type="match status" value="1"/>
</dbReference>
<organism evidence="2">
    <name type="scientific">Arion vulgaris</name>
    <dbReference type="NCBI Taxonomy" id="1028688"/>
    <lineage>
        <taxon>Eukaryota</taxon>
        <taxon>Metazoa</taxon>
        <taxon>Spiralia</taxon>
        <taxon>Lophotrochozoa</taxon>
        <taxon>Mollusca</taxon>
        <taxon>Gastropoda</taxon>
        <taxon>Heterobranchia</taxon>
        <taxon>Euthyneura</taxon>
        <taxon>Panpulmonata</taxon>
        <taxon>Eupulmonata</taxon>
        <taxon>Stylommatophora</taxon>
        <taxon>Helicina</taxon>
        <taxon>Arionoidea</taxon>
        <taxon>Arionidae</taxon>
        <taxon>Arion</taxon>
    </lineage>
</organism>
<feature type="non-terminal residue" evidence="2">
    <location>
        <position position="1"/>
    </location>
</feature>
<feature type="non-terminal residue" evidence="2">
    <location>
        <position position="77"/>
    </location>
</feature>
<dbReference type="Pfam" id="PF02887">
    <property type="entry name" value="PK_C"/>
    <property type="match status" value="1"/>
</dbReference>
<gene>
    <name evidence="2" type="primary">ORF23725</name>
</gene>
<dbReference type="GO" id="GO:0030955">
    <property type="term" value="F:potassium ion binding"/>
    <property type="evidence" value="ECO:0007669"/>
    <property type="project" value="InterPro"/>
</dbReference>
<sequence>ETVAISSVSASSSCNASAIVLLTENGITSSLVAKYKPKVPIISVTRNAQLARQMWLHKGVFPVHYKKPLIGDKWSAE</sequence>
<dbReference type="Gene3D" id="3.40.1380.20">
    <property type="entry name" value="Pyruvate kinase, C-terminal domain"/>
    <property type="match status" value="1"/>
</dbReference>
<dbReference type="EMBL" id="HACG01007961">
    <property type="protein sequence ID" value="CEK54826.1"/>
    <property type="molecule type" value="Transcribed_RNA"/>
</dbReference>